<gene>
    <name evidence="10" type="ORF">HWI92_09420</name>
</gene>
<dbReference type="InterPro" id="IPR008969">
    <property type="entry name" value="CarboxyPept-like_regulatory"/>
</dbReference>
<dbReference type="Gene3D" id="2.170.130.10">
    <property type="entry name" value="TonB-dependent receptor, plug domain"/>
    <property type="match status" value="1"/>
</dbReference>
<keyword evidence="10" id="KW-0675">Receptor</keyword>
<dbReference type="InterPro" id="IPR041700">
    <property type="entry name" value="OMP_b-brl_3"/>
</dbReference>
<accession>A0ABX7I6K2</accession>
<organism evidence="10 11">
    <name type="scientific">Dyadobacter sandarakinus</name>
    <dbReference type="NCBI Taxonomy" id="2747268"/>
    <lineage>
        <taxon>Bacteria</taxon>
        <taxon>Pseudomonadati</taxon>
        <taxon>Bacteroidota</taxon>
        <taxon>Cytophagia</taxon>
        <taxon>Cytophagales</taxon>
        <taxon>Spirosomataceae</taxon>
        <taxon>Dyadobacter</taxon>
    </lineage>
</organism>
<dbReference type="InterPro" id="IPR036942">
    <property type="entry name" value="Beta-barrel_TonB_sf"/>
</dbReference>
<dbReference type="RefSeq" id="WP_204663086.1">
    <property type="nucleotide sequence ID" value="NZ_CP056775.1"/>
</dbReference>
<keyword evidence="3 7" id="KW-1134">Transmembrane beta strand</keyword>
<name>A0ABX7I6K2_9BACT</name>
<evidence type="ECO:0000256" key="2">
    <source>
        <dbReference type="ARBA" id="ARBA00022448"/>
    </source>
</evidence>
<feature type="domain" description="Outer membrane protein beta-barrel" evidence="9">
    <location>
        <begin position="394"/>
        <end position="800"/>
    </location>
</feature>
<evidence type="ECO:0000313" key="10">
    <source>
        <dbReference type="EMBL" id="QRR01107.1"/>
    </source>
</evidence>
<evidence type="ECO:0000259" key="9">
    <source>
        <dbReference type="Pfam" id="PF14905"/>
    </source>
</evidence>
<dbReference type="SUPFAM" id="SSF49464">
    <property type="entry name" value="Carboxypeptidase regulatory domain-like"/>
    <property type="match status" value="1"/>
</dbReference>
<dbReference type="EMBL" id="CP056775">
    <property type="protein sequence ID" value="QRR01107.1"/>
    <property type="molecule type" value="Genomic_DNA"/>
</dbReference>
<dbReference type="PROSITE" id="PS52016">
    <property type="entry name" value="TONB_DEPENDENT_REC_3"/>
    <property type="match status" value="1"/>
</dbReference>
<evidence type="ECO:0000259" key="8">
    <source>
        <dbReference type="Pfam" id="PF07715"/>
    </source>
</evidence>
<dbReference type="Pfam" id="PF14905">
    <property type="entry name" value="OMP_b-brl_3"/>
    <property type="match status" value="1"/>
</dbReference>
<keyword evidence="11" id="KW-1185">Reference proteome</keyword>
<comment type="subcellular location">
    <subcellularLocation>
        <location evidence="1 7">Cell outer membrane</location>
        <topology evidence="1 7">Multi-pass membrane protein</topology>
    </subcellularLocation>
</comment>
<dbReference type="PANTHER" id="PTHR40980:SF4">
    <property type="entry name" value="TONB-DEPENDENT RECEPTOR-LIKE BETA-BARREL DOMAIN-CONTAINING PROTEIN"/>
    <property type="match status" value="1"/>
</dbReference>
<dbReference type="SUPFAM" id="SSF56935">
    <property type="entry name" value="Porins"/>
    <property type="match status" value="1"/>
</dbReference>
<evidence type="ECO:0000256" key="3">
    <source>
        <dbReference type="ARBA" id="ARBA00022452"/>
    </source>
</evidence>
<dbReference type="Gene3D" id="2.60.40.1120">
    <property type="entry name" value="Carboxypeptidase-like, regulatory domain"/>
    <property type="match status" value="1"/>
</dbReference>
<comment type="similarity">
    <text evidence="7">Belongs to the TonB-dependent receptor family.</text>
</comment>
<dbReference type="Gene3D" id="2.40.170.20">
    <property type="entry name" value="TonB-dependent receptor, beta-barrel domain"/>
    <property type="match status" value="1"/>
</dbReference>
<keyword evidence="6 7" id="KW-0998">Cell outer membrane</keyword>
<evidence type="ECO:0000256" key="4">
    <source>
        <dbReference type="ARBA" id="ARBA00022692"/>
    </source>
</evidence>
<evidence type="ECO:0000313" key="11">
    <source>
        <dbReference type="Proteomes" id="UP000612680"/>
    </source>
</evidence>
<dbReference type="InterPro" id="IPR039426">
    <property type="entry name" value="TonB-dep_rcpt-like"/>
</dbReference>
<keyword evidence="5 7" id="KW-0472">Membrane</keyword>
<evidence type="ECO:0000256" key="5">
    <source>
        <dbReference type="ARBA" id="ARBA00023136"/>
    </source>
</evidence>
<protein>
    <submittedName>
        <fullName evidence="10">TonB-dependent receptor</fullName>
    </submittedName>
</protein>
<dbReference type="PANTHER" id="PTHR40980">
    <property type="entry name" value="PLUG DOMAIN-CONTAINING PROTEIN"/>
    <property type="match status" value="1"/>
</dbReference>
<sequence length="817" mass="91868">MKSSDTFSNHPKITGTLRRFTYIIALVLAAQASYGQAKLKVTGRIVDGQSGAALSFASIRLFKIADSSFVSGSVTDEAGKFMVEMPSGRYYALSEFIGYKAQVTSGIQLTAGSSPHDLGTIRVMPSARTLDEVTVQAEKSSMELSLDKKIFNVGKDLANAGGTAVDILTNVPSVAVDVEGNVSLRGSGNVRILIDGKPSGLVSIKGASGLQQLQGSAIERIEVITNPSARYEAEGMGGVINIVLKKERKEGFNGSFDIIAGHPVNYGAAANVNYRRKNLNFFINYTLSYRNTPGRNYVYQELYRNDSTFIMERNMTSNLKGMNNSARGGIDYYFNPKNILTGAYTWRTSKGKRFSNLNYRDYVSTTSNLVSITNRTQDETETEPNSEYALTYKKTFDRKGREFTADVRYLDNWENSDQYYRENVYKPDGSPSGIPFLLQRAVNYETEKQLLFQADYVHPFGKDGKMEAGARSSSRDMTNDYAVTQQTEDGWVALPNLTNDFLYEENINALYGIVGNKTGKFSYQGGLRAEWTGVTTELKQTREVNKRNYANLFPSVHVTYDLARQNAFQLSYSRRVRRPQYNDLSPFATYSDNRNYWSGNPDLNPEFTHAFELGHIKYLAKGSLTSSLYYRHTNGKITSIRRVQEDGSSYTRPENLGTEDAYGVEFTSSFNPFPWWKADGSFNFFRAITDGTGLDEAFRSDTYSWFVRAISRFTVWKSTDLQLRGNYEAPQQTPQGRRKALATLDLAATRDILRNNATLTLTIVDVFNSRRYRSITEGSNFYALNNSQGRLRQINLTLNYRLHQAKKKPKEGLEGEF</sequence>
<evidence type="ECO:0000256" key="1">
    <source>
        <dbReference type="ARBA" id="ARBA00004571"/>
    </source>
</evidence>
<dbReference type="InterPro" id="IPR037066">
    <property type="entry name" value="Plug_dom_sf"/>
</dbReference>
<evidence type="ECO:0000256" key="6">
    <source>
        <dbReference type="ARBA" id="ARBA00023237"/>
    </source>
</evidence>
<dbReference type="Proteomes" id="UP000612680">
    <property type="component" value="Chromosome"/>
</dbReference>
<proteinExistence type="inferred from homology"/>
<evidence type="ECO:0000256" key="7">
    <source>
        <dbReference type="PROSITE-ProRule" id="PRU01360"/>
    </source>
</evidence>
<reference evidence="10 11" key="1">
    <citation type="submission" date="2020-06" db="EMBL/GenBank/DDBJ databases">
        <title>Dyadobacter sandarakinus sp. nov., isolated from the soil of the Arctic Yellow River Station.</title>
        <authorList>
            <person name="Zhang Y."/>
            <person name="Peng F."/>
        </authorList>
    </citation>
    <scope>NUCLEOTIDE SEQUENCE [LARGE SCALE GENOMIC DNA]</scope>
    <source>
        <strain evidence="10 11">Q3-56</strain>
    </source>
</reference>
<feature type="domain" description="TonB-dependent receptor plug" evidence="8">
    <location>
        <begin position="162"/>
        <end position="239"/>
    </location>
</feature>
<keyword evidence="4 7" id="KW-0812">Transmembrane</keyword>
<dbReference type="Pfam" id="PF13620">
    <property type="entry name" value="CarboxypepD_reg"/>
    <property type="match status" value="1"/>
</dbReference>
<dbReference type="Pfam" id="PF07715">
    <property type="entry name" value="Plug"/>
    <property type="match status" value="1"/>
</dbReference>
<keyword evidence="2 7" id="KW-0813">Transport</keyword>
<dbReference type="InterPro" id="IPR012910">
    <property type="entry name" value="Plug_dom"/>
</dbReference>